<feature type="compositionally biased region" description="Basic and acidic residues" evidence="1">
    <location>
        <begin position="507"/>
        <end position="517"/>
    </location>
</feature>
<dbReference type="VEuPathDB" id="PlasmoDB:AK88_00751"/>
<organism evidence="2 3">
    <name type="scientific">Plasmodium fragile</name>
    <dbReference type="NCBI Taxonomy" id="5857"/>
    <lineage>
        <taxon>Eukaryota</taxon>
        <taxon>Sar</taxon>
        <taxon>Alveolata</taxon>
        <taxon>Apicomplexa</taxon>
        <taxon>Aconoidasida</taxon>
        <taxon>Haemosporida</taxon>
        <taxon>Plasmodiidae</taxon>
        <taxon>Plasmodium</taxon>
        <taxon>Plasmodium (Plasmodium)</taxon>
    </lineage>
</organism>
<dbReference type="GeneID" id="24266065"/>
<feature type="compositionally biased region" description="Low complexity" evidence="1">
    <location>
        <begin position="490"/>
        <end position="500"/>
    </location>
</feature>
<feature type="region of interest" description="Disordered" evidence="1">
    <location>
        <begin position="473"/>
        <end position="518"/>
    </location>
</feature>
<accession>A0A0D9QQZ8</accession>
<evidence type="ECO:0000256" key="1">
    <source>
        <dbReference type="SAM" id="MobiDB-lite"/>
    </source>
</evidence>
<dbReference type="EMBL" id="KQ001650">
    <property type="protein sequence ID" value="KJP89540.1"/>
    <property type="molecule type" value="Genomic_DNA"/>
</dbReference>
<evidence type="ECO:0008006" key="4">
    <source>
        <dbReference type="Google" id="ProtNLM"/>
    </source>
</evidence>
<dbReference type="CDD" id="cd00590">
    <property type="entry name" value="RRM_SF"/>
    <property type="match status" value="1"/>
</dbReference>
<dbReference type="Proteomes" id="UP000054561">
    <property type="component" value="Unassembled WGS sequence"/>
</dbReference>
<dbReference type="AlphaFoldDB" id="A0A0D9QQZ8"/>
<evidence type="ECO:0000313" key="2">
    <source>
        <dbReference type="EMBL" id="KJP89540.1"/>
    </source>
</evidence>
<gene>
    <name evidence="2" type="ORF">AK88_00751</name>
</gene>
<feature type="compositionally biased region" description="Basic and acidic residues" evidence="1">
    <location>
        <begin position="225"/>
        <end position="255"/>
    </location>
</feature>
<name>A0A0D9QQZ8_PLAFR</name>
<keyword evidence="3" id="KW-1185">Reference proteome</keyword>
<dbReference type="OrthoDB" id="345381at2759"/>
<proteinExistence type="predicted"/>
<dbReference type="OMA" id="SFCGEIK"/>
<protein>
    <recommendedName>
        <fullName evidence="4">RRM domain-containing protein</fullName>
    </recommendedName>
</protein>
<sequence length="953" mass="108545">MQRRKRLHTVLQTYYVSNWICQKPKVFFPPAFSYNGKFLISKKRYSFFSKLVECSSVYGSDKGVDVTRGDTQRGEAEKVITPNVEGPVDGANAHRHDPPRKLCENTQCRHTYEVNVSQGVANALAGGICNPLGAEIHIDLNVHSGVIDKVGELAANTAPLEPIEKSANDSVIGEKKIKRKKKNAPRAKGQKVKPKGDDTLKGEPPNCIPPVEEEKPKKKNQNGKKSVEKNGKKSVEKNGKKSVEKNVKENAEQHGKKNVKRRKKKKENCQNDETEVNTQIEKERRIQKDTENASEQTTQENEGEKCVSKKFNKEDYYRQFELICKSNNIIMEKINQVKDISTFVQKYISLLHFGNIYAYNNLLYEIYDKFLDADIKKVKKLIKNYNKLVKKNIQRKIKYFEAFHNLCPQEYSHVLTCLFIQSIDILKDEDISHTFNYDQVIYTSRDTEGGETELHEQQEEQEDKAEQAFSNLNRNVDRGEAGDGTEICVENGHNNGEAVGNEGGDGGQRETGGREPPRALYQQRQFNLSNKIVYEMDVHFDEGEADRPCDVDQTSTAHTINENNFIIVYNLPIINYNLLRAELKEAFSFCGEIKSMEFFSDRLKTVDINALNDQADLESSQNVRSAKNKKTGSKSSGNTKGGGKSNQARCSSGNKIQNSFNLNNYTQLYAIIEFFEEESATLATSEFLRIFGIFCFNKLVYVDKCVNKNIMIITHLPFHLNVYNIFYMLSNASLVKLDVLNGEVEGKAPPKLSISKGGNCGEEDQVLGQSNHTGVSSDGNKAISANNRKKRRCEICLRKSNIRIESCDSIFDEAHGMNSQDVYDYICDISKKNFLQFKKKKNIKLEAWTNDDDSGTEGKNNNFESFADFYQNQNKKMKTRKVNVHNNGRILILHFDSFKYLYDCLKKFKHIFGKKNHMIFSVNLRRCIHRNGALRDCVQVKDGRVGRGLKMEA</sequence>
<dbReference type="RefSeq" id="XP_012333818.1">
    <property type="nucleotide sequence ID" value="XM_012478395.1"/>
</dbReference>
<feature type="compositionally biased region" description="Basic residues" evidence="1">
    <location>
        <begin position="256"/>
        <end position="266"/>
    </location>
</feature>
<feature type="compositionally biased region" description="Basic residues" evidence="1">
    <location>
        <begin position="176"/>
        <end position="193"/>
    </location>
</feature>
<feature type="region of interest" description="Disordered" evidence="1">
    <location>
        <begin position="619"/>
        <end position="650"/>
    </location>
</feature>
<reference evidence="2 3" key="1">
    <citation type="submission" date="2014-03" db="EMBL/GenBank/DDBJ databases">
        <title>The Genome Sequence of Plasmodium fragile nilgiri.</title>
        <authorList>
            <consortium name="The Broad Institute Genomics Platform"/>
            <consortium name="The Broad Institute Genome Sequencing Center for Infectious Disease"/>
            <person name="Neafsey D."/>
            <person name="Duraisingh M."/>
            <person name="Young S.K."/>
            <person name="Zeng Q."/>
            <person name="Gargeya S."/>
            <person name="Abouelleil A."/>
            <person name="Alvarado L."/>
            <person name="Chapman S.B."/>
            <person name="Gainer-Dewar J."/>
            <person name="Goldberg J."/>
            <person name="Griggs A."/>
            <person name="Gujja S."/>
            <person name="Hansen M."/>
            <person name="Howarth C."/>
            <person name="Imamovic A."/>
            <person name="Larimer J."/>
            <person name="Pearson M."/>
            <person name="Poon T.W."/>
            <person name="Priest M."/>
            <person name="Roberts A."/>
            <person name="Saif S."/>
            <person name="Shea T."/>
            <person name="Sykes S."/>
            <person name="Wortman J."/>
            <person name="Nusbaum C."/>
            <person name="Birren B."/>
        </authorList>
    </citation>
    <scope>NUCLEOTIDE SEQUENCE [LARGE SCALE GENOMIC DNA]</scope>
    <source>
        <strain evidence="3">nilgiri</strain>
    </source>
</reference>
<evidence type="ECO:0000313" key="3">
    <source>
        <dbReference type="Proteomes" id="UP000054561"/>
    </source>
</evidence>
<feature type="region of interest" description="Disordered" evidence="1">
    <location>
        <begin position="171"/>
        <end position="304"/>
    </location>
</feature>
<feature type="compositionally biased region" description="Basic and acidic residues" evidence="1">
    <location>
        <begin position="280"/>
        <end position="291"/>
    </location>
</feature>